<name>A0ABY7VXE6_9BACT</name>
<gene>
    <name evidence="7" type="ORF">PQO03_05500</name>
</gene>
<feature type="transmembrane region" description="Helical" evidence="5">
    <location>
        <begin position="337"/>
        <end position="357"/>
    </location>
</feature>
<dbReference type="EMBL" id="CP117811">
    <property type="protein sequence ID" value="WDE97404.1"/>
    <property type="molecule type" value="Genomic_DNA"/>
</dbReference>
<evidence type="ECO:0000313" key="7">
    <source>
        <dbReference type="EMBL" id="WDE97404.1"/>
    </source>
</evidence>
<keyword evidence="5" id="KW-0472">Membrane</keyword>
<dbReference type="Gene3D" id="1.10.510.10">
    <property type="entry name" value="Transferase(Phosphotransferase) domain 1"/>
    <property type="match status" value="1"/>
</dbReference>
<dbReference type="SUPFAM" id="SSF56112">
    <property type="entry name" value="Protein kinase-like (PK-like)"/>
    <property type="match status" value="1"/>
</dbReference>
<dbReference type="Gene3D" id="3.80.10.10">
    <property type="entry name" value="Ribonuclease Inhibitor"/>
    <property type="match status" value="1"/>
</dbReference>
<dbReference type="RefSeq" id="WP_274151759.1">
    <property type="nucleotide sequence ID" value="NZ_CP117811.1"/>
</dbReference>
<dbReference type="InterPro" id="IPR000719">
    <property type="entry name" value="Prot_kinase_dom"/>
</dbReference>
<accession>A0ABY7VXE6</accession>
<dbReference type="Proteomes" id="UP001214250">
    <property type="component" value="Chromosome 1"/>
</dbReference>
<organism evidence="7 8">
    <name type="scientific">Lentisphaera profundi</name>
    <dbReference type="NCBI Taxonomy" id="1658616"/>
    <lineage>
        <taxon>Bacteria</taxon>
        <taxon>Pseudomonadati</taxon>
        <taxon>Lentisphaerota</taxon>
        <taxon>Lentisphaeria</taxon>
        <taxon>Lentisphaerales</taxon>
        <taxon>Lentisphaeraceae</taxon>
        <taxon>Lentisphaera</taxon>
    </lineage>
</organism>
<protein>
    <submittedName>
        <fullName evidence="7">Serine/threonine-protein kinase</fullName>
    </submittedName>
</protein>
<dbReference type="PANTHER" id="PTHR43289:SF6">
    <property type="entry name" value="SERINE_THREONINE-PROTEIN KINASE NEKL-3"/>
    <property type="match status" value="1"/>
</dbReference>
<evidence type="ECO:0000256" key="5">
    <source>
        <dbReference type="SAM" id="Phobius"/>
    </source>
</evidence>
<keyword evidence="4" id="KW-0067">ATP-binding</keyword>
<dbReference type="Gene3D" id="3.30.200.20">
    <property type="entry name" value="Phosphorylase Kinase, domain 1"/>
    <property type="match status" value="1"/>
</dbReference>
<evidence type="ECO:0000313" key="8">
    <source>
        <dbReference type="Proteomes" id="UP001214250"/>
    </source>
</evidence>
<evidence type="ECO:0000259" key="6">
    <source>
        <dbReference type="PROSITE" id="PS50011"/>
    </source>
</evidence>
<dbReference type="PROSITE" id="PS50011">
    <property type="entry name" value="PROTEIN_KINASE_DOM"/>
    <property type="match status" value="1"/>
</dbReference>
<keyword evidence="1" id="KW-0808">Transferase</keyword>
<dbReference type="SUPFAM" id="SSF52058">
    <property type="entry name" value="L domain-like"/>
    <property type="match status" value="1"/>
</dbReference>
<dbReference type="Pfam" id="PF00069">
    <property type="entry name" value="Pkinase"/>
    <property type="match status" value="1"/>
</dbReference>
<dbReference type="CDD" id="cd14014">
    <property type="entry name" value="STKc_PknB_like"/>
    <property type="match status" value="1"/>
</dbReference>
<keyword evidence="5" id="KW-0812">Transmembrane</keyword>
<dbReference type="PROSITE" id="PS00108">
    <property type="entry name" value="PROTEIN_KINASE_ST"/>
    <property type="match status" value="1"/>
</dbReference>
<dbReference type="InterPro" id="IPR011009">
    <property type="entry name" value="Kinase-like_dom_sf"/>
</dbReference>
<keyword evidence="8" id="KW-1185">Reference proteome</keyword>
<keyword evidence="2" id="KW-0547">Nucleotide-binding</keyword>
<evidence type="ECO:0000256" key="4">
    <source>
        <dbReference type="ARBA" id="ARBA00022840"/>
    </source>
</evidence>
<keyword evidence="5" id="KW-1133">Transmembrane helix</keyword>
<keyword evidence="3 7" id="KW-0418">Kinase</keyword>
<dbReference type="InterPro" id="IPR032675">
    <property type="entry name" value="LRR_dom_sf"/>
</dbReference>
<evidence type="ECO:0000256" key="3">
    <source>
        <dbReference type="ARBA" id="ARBA00022777"/>
    </source>
</evidence>
<evidence type="ECO:0000256" key="1">
    <source>
        <dbReference type="ARBA" id="ARBA00022679"/>
    </source>
</evidence>
<feature type="domain" description="Protein kinase" evidence="6">
    <location>
        <begin position="41"/>
        <end position="317"/>
    </location>
</feature>
<dbReference type="InterPro" id="IPR008271">
    <property type="entry name" value="Ser/Thr_kinase_AS"/>
</dbReference>
<evidence type="ECO:0000256" key="2">
    <source>
        <dbReference type="ARBA" id="ARBA00022741"/>
    </source>
</evidence>
<dbReference type="PANTHER" id="PTHR43289">
    <property type="entry name" value="MITOGEN-ACTIVATED PROTEIN KINASE KINASE KINASE 20-RELATED"/>
    <property type="match status" value="1"/>
</dbReference>
<dbReference type="SMART" id="SM00220">
    <property type="entry name" value="S_TKc"/>
    <property type="match status" value="1"/>
</dbReference>
<dbReference type="GO" id="GO:0016301">
    <property type="term" value="F:kinase activity"/>
    <property type="evidence" value="ECO:0007669"/>
    <property type="project" value="UniProtKB-KW"/>
</dbReference>
<proteinExistence type="predicted"/>
<reference evidence="7 8" key="1">
    <citation type="submission" date="2023-02" db="EMBL/GenBank/DDBJ databases">
        <title>Genome sequence of Lentisphaera profundi SAORIC-696.</title>
        <authorList>
            <person name="Kim e."/>
            <person name="Cho J.-C."/>
            <person name="Choi A."/>
            <person name="Kang I."/>
        </authorList>
    </citation>
    <scope>NUCLEOTIDE SEQUENCE [LARGE SCALE GENOMIC DNA]</scope>
    <source>
        <strain evidence="7 8">SAORIC-696</strain>
    </source>
</reference>
<sequence>MSINENPNILRGFFKDAIAEPKQSGLELIEELKELQNEGKFTAGTKLDEGGMKDIFVKEDKMTARPIAMAIPRQEKRDIESLSAFIREARITAQVAHPSVLPIHEIGVGEDDIPFYTMKYIRGDNFGVILKKLKDGDPQARKDYPLSRLLAIFNRICEAISFAHSKGIVHLDLKPENVLINPYGVVQVCDWGLAQYIDAMDESIEGVLKGTPGYLSPEQINGEQPNVQSDVFALGVILYQILTYELPFAGPTVDIMLKNTLLGQARSIRQANISFRHPSALRAICRKAMANEKRNRYESVQLMVEDLEAFQVYRPTLAESPSFFGKSLLLLKRHKTISILSMISITLIFCISAVFTVKVKKEEMQRIEISKKAVTHYNDLANEAFKEFDFEEAKKNALQSLTYKDNFAANVLMAHYYLVHGDLAEARKYALECQDDTNRYLQICDALLLKTELKGDDLILKMLEVVLKYHHPGIAIDICYRRNGMRQDIQSHLPFIHRLLEVLAPELDDYELSLKENEIIFKADGHFTRLALFANLPIQELVLNNSYVRDLSALRNLKEINRLELNNTMVSELEPLRGMNIEYLDISNTMVHDLKVLEDIHLENLRMKGLKVLALSVLTTKEELKSLTLDEAKFTTPHDKRHIATLKKKGVLINE</sequence>